<reference evidence="2" key="1">
    <citation type="submission" date="1999-01" db="EMBL/GenBank/DDBJ databases">
        <title>Functional prediction of the coding sequences of 79 new genes deduced by analysis of cDNA clones from human fetal liver.</title>
        <authorList>
            <person name="Zhang C."/>
            <person name="Yu Y."/>
            <person name="Zhang S."/>
            <person name="Wei H."/>
            <person name="Zhang Y."/>
            <person name="Zhou G."/>
            <person name="Bi J."/>
            <person name="Liu M."/>
            <person name="He F."/>
        </authorList>
    </citation>
    <scope>NUCLEOTIDE SEQUENCE</scope>
    <source>
        <tissue evidence="2">Liver</tissue>
    </source>
</reference>
<gene>
    <name evidence="3" type="ORF">hCG_1818458</name>
</gene>
<feature type="region of interest" description="Disordered" evidence="1">
    <location>
        <begin position="40"/>
        <end position="64"/>
    </location>
</feature>
<accession>Q9P145</accession>
<sequence>MPVPKPLTAWQLLLPNSWNPEQPHKFRLLCWIKRPSQRALRHQTSKRKTPSWIQPRAESSDGPISRYYLTTTT</sequence>
<evidence type="ECO:0000313" key="3">
    <source>
        <dbReference type="EMBL" id="EAW71439.1"/>
    </source>
</evidence>
<dbReference type="EMBL" id="CH471244">
    <property type="protein sequence ID" value="EAW71439.1"/>
    <property type="molecule type" value="Genomic_DNA"/>
</dbReference>
<dbReference type="EMBL" id="AF119902">
    <property type="protein sequence ID" value="AAF69656.1"/>
    <property type="molecule type" value="mRNA"/>
</dbReference>
<proteinExistence type="evidence at transcript level"/>
<organism evidence="2">
    <name type="scientific">Homo sapiens</name>
    <name type="common">Human</name>
    <dbReference type="NCBI Taxonomy" id="9606"/>
    <lineage>
        <taxon>Eukaryota</taxon>
        <taxon>Metazoa</taxon>
        <taxon>Chordata</taxon>
        <taxon>Craniata</taxon>
        <taxon>Vertebrata</taxon>
        <taxon>Euteleostomi</taxon>
        <taxon>Mammalia</taxon>
        <taxon>Eutheria</taxon>
        <taxon>Euarchontoglires</taxon>
        <taxon>Primates</taxon>
        <taxon>Haplorrhini</taxon>
        <taxon>Catarrhini</taxon>
        <taxon>Hominidae</taxon>
        <taxon>Homo</taxon>
    </lineage>
</organism>
<evidence type="ECO:0000256" key="1">
    <source>
        <dbReference type="SAM" id="MobiDB-lite"/>
    </source>
</evidence>
<protein>
    <submittedName>
        <fullName evidence="3">HCG1818458</fullName>
    </submittedName>
    <submittedName>
        <fullName evidence="2">PRO2832</fullName>
    </submittedName>
</protein>
<name>Q9P145_HUMAN</name>
<evidence type="ECO:0000313" key="2">
    <source>
        <dbReference type="EMBL" id="AAF69656.1"/>
    </source>
</evidence>
<feature type="compositionally biased region" description="Basic residues" evidence="1">
    <location>
        <begin position="40"/>
        <end position="49"/>
    </location>
</feature>
<dbReference type="AlphaFoldDB" id="Q9P145"/>
<reference evidence="3" key="2">
    <citation type="journal article" date="2001" name="Science">
        <title>The sequence of the human genome.</title>
        <authorList>
            <person name="Venter J.C."/>
            <person name="Adams M.D."/>
            <person name="Myers E.W."/>
            <person name="Li P.W."/>
            <person name="Mural R.J."/>
            <person name="Sutton G.G."/>
            <person name="Smith H.O."/>
            <person name="Yandell M."/>
            <person name="Evans C.A."/>
            <person name="Holt R.A."/>
            <person name="Gocayne J.D."/>
            <person name="Amanatides P."/>
            <person name="Ballew R.M."/>
            <person name="Huson D.H."/>
            <person name="Wortman J.R."/>
            <person name="Zhang Q."/>
            <person name="Kodira C.D."/>
            <person name="Zheng X.H."/>
            <person name="Chen L."/>
            <person name="Skupski M."/>
            <person name="Subramanian G."/>
            <person name="Thomas P.D."/>
            <person name="Zhang J."/>
            <person name="Gabor Miklos G.L."/>
            <person name="Nelson C."/>
            <person name="Broder S."/>
            <person name="Clark A.G."/>
            <person name="Nadeau J."/>
            <person name="McKusick V.A."/>
            <person name="Zinder N."/>
            <person name="Levine A.J."/>
            <person name="Roberts R.J."/>
            <person name="Simon M."/>
            <person name="Slayman C."/>
            <person name="Hunkapiller M."/>
            <person name="Bolanos R."/>
            <person name="Delcher A."/>
            <person name="Dew I."/>
            <person name="Fasulo D."/>
            <person name="Flanigan M."/>
            <person name="Florea L."/>
            <person name="Halpern A."/>
            <person name="Hannenhalli S."/>
            <person name="Kravitz S."/>
            <person name="Levy S."/>
            <person name="Mobarry C."/>
            <person name="Reinert K."/>
            <person name="Remington K."/>
            <person name="Abu-Threideh J."/>
            <person name="Beasley E."/>
            <person name="Biddick K."/>
            <person name="Bonazzi V."/>
            <person name="Brandon R."/>
            <person name="Cargill M."/>
            <person name="Chandramouliswaran I."/>
            <person name="Charlab R."/>
            <person name="Chaturvedi K."/>
            <person name="Deng Z."/>
            <person name="Di Francesco V."/>
            <person name="Dunn P."/>
            <person name="Eilbeck K."/>
            <person name="Evangelista C."/>
            <person name="Gabrielian A.E."/>
            <person name="Gan W."/>
            <person name="Ge W."/>
            <person name="Gong F."/>
            <person name="Gu Z."/>
            <person name="Guan P."/>
            <person name="Heiman T.J."/>
            <person name="Higgins M.E."/>
            <person name="Ji R.R."/>
            <person name="Ke Z."/>
            <person name="Ketchum K.A."/>
            <person name="Lai Z."/>
            <person name="Lei Y."/>
            <person name="Li Z."/>
            <person name="Li J."/>
            <person name="Liang Y."/>
            <person name="Lin X."/>
            <person name="Lu F."/>
            <person name="Merkulov G.V."/>
            <person name="Milshina N."/>
            <person name="Moore H.M."/>
            <person name="Naik A.K."/>
            <person name="Narayan V.A."/>
            <person name="Neelam B."/>
            <person name="Nusskern D."/>
            <person name="Rusch D.B."/>
            <person name="Salzberg S."/>
            <person name="Shao W."/>
            <person name="Shue B."/>
            <person name="Sun J."/>
            <person name="Wang Z."/>
            <person name="Wang A."/>
            <person name="Wang X."/>
            <person name="Wang J."/>
            <person name="Wei M."/>
            <person name="Wides R."/>
            <person name="Xiao C."/>
            <person name="Yan C."/>
            <person name="Yao A."/>
            <person name="Ye J."/>
            <person name="Zhan M."/>
            <person name="Zhang W."/>
            <person name="Zhang H."/>
            <person name="Zhao Q."/>
            <person name="Zheng L."/>
            <person name="Zhong F."/>
            <person name="Zhong W."/>
            <person name="Zhu S."/>
            <person name="Zhao S."/>
            <person name="Gilbert D."/>
            <person name="Baumhueter S."/>
            <person name="Spier G."/>
            <person name="Carter C."/>
            <person name="Cravchik A."/>
            <person name="Woodage T."/>
            <person name="Ali F."/>
            <person name="An H."/>
            <person name="Awe A."/>
            <person name="Baldwin D."/>
            <person name="Baden H."/>
            <person name="Barnstead M."/>
            <person name="Barrow I."/>
            <person name="Beeson K."/>
            <person name="Busam D."/>
            <person name="Carver A."/>
            <person name="Center A."/>
            <person name="Cheng M.L."/>
            <person name="Curry L."/>
            <person name="Danaher S."/>
            <person name="Davenport L."/>
            <person name="Desilets R."/>
            <person name="Dietz S."/>
            <person name="Dodson K."/>
            <person name="Doup L."/>
            <person name="Ferriera S."/>
            <person name="Garg N."/>
            <person name="Gluecksmann A."/>
            <person name="Hart B."/>
            <person name="Haynes J."/>
            <person name="Haynes C."/>
            <person name="Heiner C."/>
            <person name="Hladun S."/>
            <person name="Hostin D."/>
            <person name="Houck J."/>
            <person name="Howland T."/>
            <person name="Ibegwam C."/>
            <person name="Johnson J."/>
            <person name="Kalush F."/>
            <person name="Kline L."/>
            <person name="Koduru S."/>
            <person name="Love A."/>
            <person name="Mann F."/>
            <person name="May D."/>
            <person name="McCawley S."/>
            <person name="McIntosh T."/>
            <person name="McMullen I."/>
            <person name="Moy M."/>
            <person name="Moy L."/>
            <person name="Murphy B."/>
            <person name="Nelson K."/>
            <person name="Pfannkoch C."/>
            <person name="Pratts E."/>
            <person name="Puri V."/>
            <person name="Qureshi H."/>
            <person name="Reardon M."/>
            <person name="Rodriguez R."/>
            <person name="Rogers Y.H."/>
            <person name="Romblad D."/>
            <person name="Ruhfel B."/>
            <person name="Scott R."/>
            <person name="Sitter C."/>
            <person name="Smallwood M."/>
            <person name="Stewart E."/>
            <person name="Strong R."/>
            <person name="Suh E."/>
            <person name="Thomas R."/>
            <person name="Tint N.N."/>
            <person name="Tse S."/>
            <person name="Vech C."/>
            <person name="Wang G."/>
            <person name="Wetter J."/>
            <person name="Williams S."/>
            <person name="Williams M."/>
            <person name="Windsor S."/>
            <person name="Winn-Deen E."/>
            <person name="Wolfe K."/>
            <person name="Zaveri J."/>
            <person name="Zaveri K."/>
            <person name="Abril J.F."/>
            <person name="Guigo R."/>
            <person name="Campbell M.J."/>
            <person name="Sjolander K.V."/>
            <person name="Karlak B."/>
            <person name="Kejariwal A."/>
            <person name="Mi H."/>
            <person name="Lazareva B."/>
            <person name="Hatton T."/>
            <person name="Narechania A."/>
            <person name="Diemer K."/>
            <person name="Muruganujan A."/>
            <person name="Guo N."/>
            <person name="Sato S."/>
            <person name="Bafna V."/>
            <person name="Istrail S."/>
            <person name="Lippert R."/>
            <person name="Schwartz R."/>
            <person name="Walenz B."/>
            <person name="Yooseph S."/>
            <person name="Allen D."/>
            <person name="Basu A."/>
            <person name="Baxendale J."/>
            <person name="Blick L."/>
            <person name="Caminha M."/>
            <person name="Carnes-Stine J."/>
            <person name="Caulk P."/>
            <person name="Chiang Y.H."/>
            <person name="Coyne M."/>
            <person name="Dahlke C."/>
            <person name="Mays A."/>
            <person name="Dombroski M."/>
            <person name="Donnelly M."/>
            <person name="Ely D."/>
            <person name="Esparham S."/>
            <person name="Fosler C."/>
            <person name="Gire H."/>
            <person name="Glanowski S."/>
            <person name="Glasser K."/>
            <person name="Glodek A."/>
            <person name="Gorokhov M."/>
            <person name="Graham K."/>
            <person name="Gropman B."/>
            <person name="Harris M."/>
            <person name="Heil J."/>
            <person name="Henderson S."/>
            <person name="Hoover J."/>
            <person name="Jennings D."/>
            <person name="Jordan C."/>
            <person name="Jordan J."/>
            <person name="Kasha J."/>
            <person name="Kagan L."/>
            <person name="Kraft C."/>
            <person name="Levitsky A."/>
            <person name="Lewis M."/>
            <person name="Liu X."/>
            <person name="Lopez J."/>
            <person name="Ma D."/>
            <person name="Majoros W."/>
            <person name="McDaniel J."/>
            <person name="Murphy S."/>
            <person name="Newman M."/>
            <person name="Nguyen T."/>
            <person name="Nguyen N."/>
            <person name="Nodell M."/>
            <person name="Pan S."/>
            <person name="Peck J."/>
            <person name="Peterson M."/>
            <person name="Rowe W."/>
            <person name="Sanders R."/>
            <person name="Scott J."/>
            <person name="Simpson M."/>
            <person name="Smith T."/>
            <person name="Sprague A."/>
            <person name="Stockwell T."/>
            <person name="Turner R."/>
            <person name="Venter E."/>
            <person name="Wang M."/>
            <person name="Wen M."/>
            <person name="Wu D."/>
            <person name="Wu M."/>
            <person name="Xia A."/>
            <person name="Zandieh A."/>
            <person name="Zhu X."/>
        </authorList>
    </citation>
    <scope>NUCLEOTIDE SEQUENCE</scope>
</reference>
<reference evidence="3" key="3">
    <citation type="submission" date="2005-07" db="EMBL/GenBank/DDBJ databases">
        <authorList>
            <person name="Mural R.J."/>
            <person name="Istrail S."/>
            <person name="Sutton G."/>
            <person name="Florea L."/>
            <person name="Halpern A.L."/>
            <person name="Mobarry C.M."/>
            <person name="Lippert R."/>
            <person name="Walenz B."/>
            <person name="Shatkay H."/>
            <person name="Dew I."/>
            <person name="Miller J.R."/>
            <person name="Flanigan M.J."/>
            <person name="Edwards N.J."/>
            <person name="Bolanos R."/>
            <person name="Fasulo D."/>
            <person name="Halldorsson B.V."/>
            <person name="Hannenhalli S."/>
            <person name="Turner R."/>
            <person name="Yooseph S."/>
            <person name="Lu F."/>
            <person name="Nusskern D.R."/>
            <person name="Shue B.C."/>
            <person name="Zheng X.H."/>
            <person name="Zhong F."/>
            <person name="Delcher A.L."/>
            <person name="Huson D.H."/>
            <person name="Kravitz S.A."/>
            <person name="Mouchard L."/>
            <person name="Reinert K."/>
            <person name="Remington K.A."/>
            <person name="Clark A.G."/>
            <person name="Waterman M.S."/>
            <person name="Eichler E.E."/>
            <person name="Adams M.D."/>
            <person name="Hunkapiller M.W."/>
            <person name="Myers E.W."/>
            <person name="Venter J.C."/>
        </authorList>
    </citation>
    <scope>NUCLEOTIDE SEQUENCE</scope>
</reference>